<protein>
    <submittedName>
        <fullName evidence="1">Uncharacterized protein</fullName>
    </submittedName>
</protein>
<name>A0A7L8A152_PHODP</name>
<dbReference type="Proteomes" id="UP000516656">
    <property type="component" value="Chromosome 1"/>
</dbReference>
<dbReference type="EMBL" id="CP061854">
    <property type="protein sequence ID" value="QOD55621.1"/>
    <property type="molecule type" value="Genomic_DNA"/>
</dbReference>
<evidence type="ECO:0000313" key="2">
    <source>
        <dbReference type="Proteomes" id="UP000516656"/>
    </source>
</evidence>
<organism evidence="1 2">
    <name type="scientific">Photobacterium damsela subsp. piscicida</name>
    <name type="common">Pasteurella piscicida</name>
    <dbReference type="NCBI Taxonomy" id="38294"/>
    <lineage>
        <taxon>Bacteria</taxon>
        <taxon>Pseudomonadati</taxon>
        <taxon>Pseudomonadota</taxon>
        <taxon>Gammaproteobacteria</taxon>
        <taxon>Vibrionales</taxon>
        <taxon>Vibrionaceae</taxon>
        <taxon>Photobacterium</taxon>
    </lineage>
</organism>
<dbReference type="AlphaFoldDB" id="A0A7L8A152"/>
<sequence length="171" mass="19457">MNQHKTKTISQLTTDINTLMQSYVECDSNNTYLASSTSELLKSYTNIVFHNNFKQSIEVIKNLVISNDEIMPFCEDMVRQAISQHIIYARTLQPALSGACVAKYRGLSDSEEHTDLVLFGVLAAFVNQHKNFFVDNELLGLFEEMQRVCLVMMLLNIKQLISENVELQKAS</sequence>
<evidence type="ECO:0000313" key="1">
    <source>
        <dbReference type="EMBL" id="QOD55621.1"/>
    </source>
</evidence>
<reference evidence="1 2" key="1">
    <citation type="submission" date="2020-09" db="EMBL/GenBank/DDBJ databases">
        <title>Complete, closed and curated genome sequences of Photobacterium damselae subsp. piscicida isolates from Australia indicate localised evolution and additional plasmid-borne pathogenicity mechanisms.</title>
        <authorList>
            <person name="Baseggio L."/>
            <person name="Silayeva O."/>
            <person name="Buller N."/>
            <person name="Landos M."/>
            <person name="Engelstaedter J."/>
            <person name="Barnes A.C."/>
        </authorList>
    </citation>
    <scope>NUCLEOTIDE SEQUENCE [LARGE SCALE GENOMIC DNA]</scope>
    <source>
        <strain evidence="1 2">AS-16-0540-1</strain>
    </source>
</reference>
<proteinExistence type="predicted"/>
<gene>
    <name evidence="1" type="ORF">IC627_09715</name>
</gene>
<accession>A0A7L8A152</accession>
<dbReference type="RefSeq" id="WP_191169339.1">
    <property type="nucleotide sequence ID" value="NZ_CP061861.1"/>
</dbReference>